<name>A0AA36IUV6_9DINO</name>
<keyword evidence="4" id="KW-0548">Nucleotidyltransferase</keyword>
<evidence type="ECO:0000256" key="2">
    <source>
        <dbReference type="ARBA" id="ARBA00001946"/>
    </source>
</evidence>
<dbReference type="InterPro" id="IPR029044">
    <property type="entry name" value="Nucleotide-diphossugar_trans"/>
</dbReference>
<proteinExistence type="inferred from homology"/>
<dbReference type="PANTHER" id="PTHR11952">
    <property type="entry name" value="UDP- GLUCOSE PYROPHOSPHORYLASE"/>
    <property type="match status" value="1"/>
</dbReference>
<evidence type="ECO:0000256" key="1">
    <source>
        <dbReference type="ARBA" id="ARBA00001936"/>
    </source>
</evidence>
<comment type="similarity">
    <text evidence="5">Belongs to the USP family.</text>
</comment>
<dbReference type="GO" id="GO:0006048">
    <property type="term" value="P:UDP-N-acetylglucosamine biosynthetic process"/>
    <property type="evidence" value="ECO:0007669"/>
    <property type="project" value="TreeGrafter"/>
</dbReference>
<dbReference type="GO" id="GO:0051748">
    <property type="term" value="F:UTP-monosaccharide-1-phosphate uridylyltransferase activity"/>
    <property type="evidence" value="ECO:0007669"/>
    <property type="project" value="UniProtKB-EC"/>
</dbReference>
<evidence type="ECO:0000256" key="6">
    <source>
        <dbReference type="ARBA" id="ARBA00039080"/>
    </source>
</evidence>
<dbReference type="PANTHER" id="PTHR11952:SF9">
    <property type="entry name" value="UDP-SUGAR PYROPHOSPHORYLASE"/>
    <property type="match status" value="1"/>
</dbReference>
<dbReference type="EMBL" id="CAUJNA010002535">
    <property type="protein sequence ID" value="CAJ1393313.1"/>
    <property type="molecule type" value="Genomic_DNA"/>
</dbReference>
<dbReference type="SUPFAM" id="SSF53448">
    <property type="entry name" value="Nucleotide-diphospho-sugar transferases"/>
    <property type="match status" value="1"/>
</dbReference>
<reference evidence="8" key="1">
    <citation type="submission" date="2023-08" db="EMBL/GenBank/DDBJ databases">
        <authorList>
            <person name="Chen Y."/>
            <person name="Shah S."/>
            <person name="Dougan E. K."/>
            <person name="Thang M."/>
            <person name="Chan C."/>
        </authorList>
    </citation>
    <scope>NUCLEOTIDE SEQUENCE</scope>
</reference>
<comment type="catalytic activity">
    <reaction evidence="7">
        <text>a monosaccharide 1-phosphate + UTP + H(+) = a UDP-monosaccharide + diphosphate</text>
        <dbReference type="Rhea" id="RHEA:13205"/>
        <dbReference type="ChEBI" id="CHEBI:15378"/>
        <dbReference type="ChEBI" id="CHEBI:33019"/>
        <dbReference type="ChEBI" id="CHEBI:46398"/>
        <dbReference type="ChEBI" id="CHEBI:140358"/>
        <dbReference type="ChEBI" id="CHEBI:140359"/>
        <dbReference type="EC" id="2.7.7.64"/>
    </reaction>
</comment>
<dbReference type="Gene3D" id="2.160.10.30">
    <property type="match status" value="1"/>
</dbReference>
<dbReference type="Proteomes" id="UP001178507">
    <property type="component" value="Unassembled WGS sequence"/>
</dbReference>
<dbReference type="AlphaFoldDB" id="A0AA36IUV6"/>
<comment type="cofactor">
    <cofactor evidence="2">
        <name>Mg(2+)</name>
        <dbReference type="ChEBI" id="CHEBI:18420"/>
    </cofactor>
</comment>
<evidence type="ECO:0000256" key="4">
    <source>
        <dbReference type="ARBA" id="ARBA00022695"/>
    </source>
</evidence>
<accession>A0AA36IUV6</accession>
<dbReference type="EC" id="2.7.7.64" evidence="6"/>
<evidence type="ECO:0000256" key="7">
    <source>
        <dbReference type="ARBA" id="ARBA00048259"/>
    </source>
</evidence>
<evidence type="ECO:0000313" key="8">
    <source>
        <dbReference type="EMBL" id="CAJ1393313.1"/>
    </source>
</evidence>
<dbReference type="Pfam" id="PF01704">
    <property type="entry name" value="UDPGP"/>
    <property type="match status" value="1"/>
</dbReference>
<dbReference type="InterPro" id="IPR002618">
    <property type="entry name" value="UDPGP_fam"/>
</dbReference>
<gene>
    <name evidence="8" type="ORF">EVOR1521_LOCUS18210</name>
</gene>
<evidence type="ECO:0000256" key="5">
    <source>
        <dbReference type="ARBA" id="ARBA00038047"/>
    </source>
</evidence>
<keyword evidence="9" id="KW-1185">Reference proteome</keyword>
<organism evidence="8 9">
    <name type="scientific">Effrenium voratum</name>
    <dbReference type="NCBI Taxonomy" id="2562239"/>
    <lineage>
        <taxon>Eukaryota</taxon>
        <taxon>Sar</taxon>
        <taxon>Alveolata</taxon>
        <taxon>Dinophyceae</taxon>
        <taxon>Suessiales</taxon>
        <taxon>Symbiodiniaceae</taxon>
        <taxon>Effrenium</taxon>
    </lineage>
</organism>
<sequence length="682" mass="74168">MRALPRCEGCIFDGRLAAPSTKEAASVRLDGSIKCSEAWRRERRWTDGHYARAPTDIREQSRENDVLVAMAALESVRGLSENLGLLAERDVALAESLAAEGQQEIFAAWDAPGTGDAEKLDFFKQIRTLDGNYPGGLGCYLRNARGLLQASAEGANPLAGWTPSVPRDTFRPEVGSEEFMAYEELGASEVGACCFVIPAGGLGERLGFHGVKLALPAELVTPSKVLEVYCAYLRAFQDLAEKKSSSRSRLPLVIMASSDTEAGIRSLLESNNYFGLEPEQVTILLQEKVAALARSDALLSMEGRYKVGTKPHGHGDIHFLLHSKGMAKRWLEEGRRWVLFFQDTNTLYLTTFLCSLGVSAKHGLRANVVAMPRKAKEAVGSIARLTHSDGKCIVANVEYNQLEPLLKATGGDGDVNGPDGFSPYPGNTNELIFSLPQYVSVLEETGGQMPEFINPKYTDASRSTFKSPTRLECMMQDFLKLLPAEEVGVTCYPLEFGYFPCKNDIATAARLAAEGTPPHGAASAEAAVYHAYAELLRRVGRTSHVAAPTARHWCGGPQLLGPAVVLWPSFAPSCAELRRRLGEVVLEEGSTLEVRGDVHLGRLTLAGALRVVAGEGATLHVPQLEVRNRGGEFVALTEAEQAGEAPEELRIRGYRYVLHEVEEIKVSEPGIYTYADGTLTRS</sequence>
<comment type="cofactor">
    <cofactor evidence="1">
        <name>Mn(2+)</name>
        <dbReference type="ChEBI" id="CHEBI:29035"/>
    </cofactor>
</comment>
<evidence type="ECO:0000256" key="3">
    <source>
        <dbReference type="ARBA" id="ARBA00022679"/>
    </source>
</evidence>
<dbReference type="Gene3D" id="3.90.550.10">
    <property type="entry name" value="Spore Coat Polysaccharide Biosynthesis Protein SpsA, Chain A"/>
    <property type="match status" value="1"/>
</dbReference>
<protein>
    <recommendedName>
        <fullName evidence="6">UTP-monosaccharide-1-phosphate uridylyltransferase</fullName>
        <ecNumber evidence="6">2.7.7.64</ecNumber>
    </recommendedName>
</protein>
<dbReference type="GO" id="GO:0003977">
    <property type="term" value="F:UDP-N-acetylglucosamine diphosphorylase activity"/>
    <property type="evidence" value="ECO:0007669"/>
    <property type="project" value="TreeGrafter"/>
</dbReference>
<keyword evidence="3" id="KW-0808">Transferase</keyword>
<evidence type="ECO:0000313" key="9">
    <source>
        <dbReference type="Proteomes" id="UP001178507"/>
    </source>
</evidence>
<comment type="caution">
    <text evidence="8">The sequence shown here is derived from an EMBL/GenBank/DDBJ whole genome shotgun (WGS) entry which is preliminary data.</text>
</comment>
<dbReference type="InterPro" id="IPR039741">
    <property type="entry name" value="UDP-sugar_pyrophosphorylase"/>
</dbReference>